<dbReference type="Proteomes" id="UP000306319">
    <property type="component" value="Unassembled WGS sequence"/>
</dbReference>
<protein>
    <submittedName>
        <fullName evidence="1">Uncharacterized protein</fullName>
    </submittedName>
</protein>
<gene>
    <name evidence="1" type="ORF">E5331_10515</name>
</gene>
<evidence type="ECO:0000313" key="2">
    <source>
        <dbReference type="Proteomes" id="UP000306319"/>
    </source>
</evidence>
<keyword evidence="2" id="KW-1185">Reference proteome</keyword>
<sequence>MTYLIFGIVAAFLYCIASLTGLTYNTINILVYYLLIPLSWTFMGDSILRFRIPWLTIAYALLWIGIFVLTYGHFQTWCDWAFMKSVDFLLWFKHIGWNYYVASVYICVWLPLIIYAVLSGILIWMNPNACNWKPWVIGIATIIIVGWMIEFSVMKFGVKLEPTYKQTDNTYTLSSKESRQIEKDTNGMNEDDIAKYAVKYTVRKLDFSFGESENIDKNMGNCKDYAALCVAVDNHAYNANGLKARASHSVGTIKLFGAEMGKTVSRWLGSQSLAELFRDHDFVTITTSSKTYHLDPSVKEFTGYDLKTIEK</sequence>
<proteinExistence type="predicted"/>
<name>A0AC61REN6_9BACT</name>
<comment type="caution">
    <text evidence="1">The sequence shown here is derived from an EMBL/GenBank/DDBJ whole genome shotgun (WGS) entry which is preliminary data.</text>
</comment>
<organism evidence="1 2">
    <name type="scientific">Lepagella muris</name>
    <dbReference type="NCBI Taxonomy" id="3032870"/>
    <lineage>
        <taxon>Bacteria</taxon>
        <taxon>Pseudomonadati</taxon>
        <taxon>Bacteroidota</taxon>
        <taxon>Bacteroidia</taxon>
        <taxon>Bacteroidales</taxon>
        <taxon>Muribaculaceae</taxon>
        <taxon>Lepagella</taxon>
    </lineage>
</organism>
<reference evidence="1" key="1">
    <citation type="submission" date="2019-04" db="EMBL/GenBank/DDBJ databases">
        <title>Microbes associate with the intestines of laboratory mice.</title>
        <authorList>
            <person name="Navarre W."/>
            <person name="Wong E."/>
            <person name="Huang K."/>
            <person name="Tropini C."/>
            <person name="Ng K."/>
            <person name="Yu B."/>
        </authorList>
    </citation>
    <scope>NUCLEOTIDE SEQUENCE</scope>
    <source>
        <strain evidence="1">NM04_E33</strain>
    </source>
</reference>
<dbReference type="EMBL" id="SRYB01000014">
    <property type="protein sequence ID" value="TGY78308.1"/>
    <property type="molecule type" value="Genomic_DNA"/>
</dbReference>
<evidence type="ECO:0000313" key="1">
    <source>
        <dbReference type="EMBL" id="TGY78308.1"/>
    </source>
</evidence>
<accession>A0AC61REN6</accession>